<reference evidence="2 3" key="1">
    <citation type="submission" date="2019-05" db="EMBL/GenBank/DDBJ databases">
        <title>Another draft genome of Portunus trituberculatus and its Hox gene families provides insights of decapod evolution.</title>
        <authorList>
            <person name="Jeong J.-H."/>
            <person name="Song I."/>
            <person name="Kim S."/>
            <person name="Choi T."/>
            <person name="Kim D."/>
            <person name="Ryu S."/>
            <person name="Kim W."/>
        </authorList>
    </citation>
    <scope>NUCLEOTIDE SEQUENCE [LARGE SCALE GENOMIC DNA]</scope>
    <source>
        <tissue evidence="2">Muscle</tissue>
    </source>
</reference>
<organism evidence="2 3">
    <name type="scientific">Portunus trituberculatus</name>
    <name type="common">Swimming crab</name>
    <name type="synonym">Neptunus trituberculatus</name>
    <dbReference type="NCBI Taxonomy" id="210409"/>
    <lineage>
        <taxon>Eukaryota</taxon>
        <taxon>Metazoa</taxon>
        <taxon>Ecdysozoa</taxon>
        <taxon>Arthropoda</taxon>
        <taxon>Crustacea</taxon>
        <taxon>Multicrustacea</taxon>
        <taxon>Malacostraca</taxon>
        <taxon>Eumalacostraca</taxon>
        <taxon>Eucarida</taxon>
        <taxon>Decapoda</taxon>
        <taxon>Pleocyemata</taxon>
        <taxon>Brachyura</taxon>
        <taxon>Eubrachyura</taxon>
        <taxon>Portunoidea</taxon>
        <taxon>Portunidae</taxon>
        <taxon>Portuninae</taxon>
        <taxon>Portunus</taxon>
    </lineage>
</organism>
<keyword evidence="3" id="KW-1185">Reference proteome</keyword>
<dbReference type="EMBL" id="VSRR010000360">
    <property type="protein sequence ID" value="MPC14543.1"/>
    <property type="molecule type" value="Genomic_DNA"/>
</dbReference>
<gene>
    <name evidence="2" type="ORF">E2C01_007311</name>
</gene>
<dbReference type="AlphaFoldDB" id="A0A5B7D3Z9"/>
<dbReference type="Proteomes" id="UP000324222">
    <property type="component" value="Unassembled WGS sequence"/>
</dbReference>
<feature type="compositionally biased region" description="Basic and acidic residues" evidence="1">
    <location>
        <begin position="59"/>
        <end position="83"/>
    </location>
</feature>
<evidence type="ECO:0000313" key="2">
    <source>
        <dbReference type="EMBL" id="MPC14543.1"/>
    </source>
</evidence>
<name>A0A5B7D3Z9_PORTR</name>
<sequence>MTAYRSFPGLGVGRAEHTQPTNKHSQRKSEPSNNSPFSFFTLGPSPPPPSSGTVRKLTYHREALQGKEKNSPQCDESRTEKGFRRPKISLTKLKKDGREEGKRDIPIVMISLTDFCISCYSITQTVLSKTEPPTPAPTSPPSYLDKLFKGEGKATFVGLEEPREGIETDMSIGDGDLMERNEIDRLEEGAHWDDDRQREVEARRERGRHEQSEYPMTNYFGSATPAAGGGMGGYLRLQVLLPLVVLAQPSCLLLFL</sequence>
<dbReference type="OrthoDB" id="10012075at2759"/>
<evidence type="ECO:0000313" key="3">
    <source>
        <dbReference type="Proteomes" id="UP000324222"/>
    </source>
</evidence>
<feature type="compositionally biased region" description="Low complexity" evidence="1">
    <location>
        <begin position="31"/>
        <end position="43"/>
    </location>
</feature>
<proteinExistence type="predicted"/>
<feature type="region of interest" description="Disordered" evidence="1">
    <location>
        <begin position="1"/>
        <end position="99"/>
    </location>
</feature>
<comment type="caution">
    <text evidence="2">The sequence shown here is derived from an EMBL/GenBank/DDBJ whole genome shotgun (WGS) entry which is preliminary data.</text>
</comment>
<evidence type="ECO:0000256" key="1">
    <source>
        <dbReference type="SAM" id="MobiDB-lite"/>
    </source>
</evidence>
<accession>A0A5B7D3Z9</accession>
<protein>
    <submittedName>
        <fullName evidence="2">Uncharacterized protein</fullName>
    </submittedName>
</protein>